<dbReference type="Pfam" id="PF00578">
    <property type="entry name" value="AhpC-TSA"/>
    <property type="match status" value="1"/>
</dbReference>
<dbReference type="SUPFAM" id="SSF52833">
    <property type="entry name" value="Thioredoxin-like"/>
    <property type="match status" value="1"/>
</dbReference>
<feature type="transmembrane region" description="Helical" evidence="1">
    <location>
        <begin position="16"/>
        <end position="35"/>
    </location>
</feature>
<feature type="transmembrane region" description="Helical" evidence="1">
    <location>
        <begin position="121"/>
        <end position="143"/>
    </location>
</feature>
<dbReference type="GO" id="GO:0016491">
    <property type="term" value="F:oxidoreductase activity"/>
    <property type="evidence" value="ECO:0007669"/>
    <property type="project" value="InterPro"/>
</dbReference>
<protein>
    <submittedName>
        <fullName evidence="3">TlpA family protein disulfide reductase</fullName>
    </submittedName>
</protein>
<evidence type="ECO:0000313" key="4">
    <source>
        <dbReference type="Proteomes" id="UP000505355"/>
    </source>
</evidence>
<reference evidence="3 4" key="1">
    <citation type="submission" date="2020-05" db="EMBL/GenBank/DDBJ databases">
        <title>Mucilaginibacter mali sp. nov.</title>
        <authorList>
            <person name="Kim H.S."/>
            <person name="Lee K.C."/>
            <person name="Suh M.K."/>
            <person name="Kim J.-S."/>
            <person name="Han K.-I."/>
            <person name="Eom M.K."/>
            <person name="Shin Y.K."/>
            <person name="Lee J.-S."/>
        </authorList>
    </citation>
    <scope>NUCLEOTIDE SEQUENCE [LARGE SCALE GENOMIC DNA]</scope>
    <source>
        <strain evidence="3 4">G2-14</strain>
    </source>
</reference>
<dbReference type="InterPro" id="IPR036249">
    <property type="entry name" value="Thioredoxin-like_sf"/>
</dbReference>
<feature type="transmembrane region" description="Helical" evidence="1">
    <location>
        <begin position="93"/>
        <end position="114"/>
    </location>
</feature>
<keyword evidence="4" id="KW-1185">Reference proteome</keyword>
<dbReference type="CDD" id="cd02966">
    <property type="entry name" value="TlpA_like_family"/>
    <property type="match status" value="1"/>
</dbReference>
<dbReference type="InterPro" id="IPR050553">
    <property type="entry name" value="Thioredoxin_ResA/DsbE_sf"/>
</dbReference>
<dbReference type="GO" id="GO:0016209">
    <property type="term" value="F:antioxidant activity"/>
    <property type="evidence" value="ECO:0007669"/>
    <property type="project" value="InterPro"/>
</dbReference>
<dbReference type="EMBL" id="CP054139">
    <property type="protein sequence ID" value="QKJ29115.1"/>
    <property type="molecule type" value="Genomic_DNA"/>
</dbReference>
<keyword evidence="1" id="KW-0472">Membrane</keyword>
<dbReference type="Proteomes" id="UP000505355">
    <property type="component" value="Chromosome"/>
</dbReference>
<keyword evidence="1" id="KW-0812">Transmembrane</keyword>
<dbReference type="AlphaFoldDB" id="A0A7D4TTK5"/>
<dbReference type="PANTHER" id="PTHR42852">
    <property type="entry name" value="THIOL:DISULFIDE INTERCHANGE PROTEIN DSBE"/>
    <property type="match status" value="1"/>
</dbReference>
<dbReference type="RefSeq" id="WP_173413810.1">
    <property type="nucleotide sequence ID" value="NZ_CP054139.1"/>
</dbReference>
<accession>A0A7D4TTK5</accession>
<dbReference type="InterPro" id="IPR000866">
    <property type="entry name" value="AhpC/TSA"/>
</dbReference>
<proteinExistence type="predicted"/>
<organism evidence="3 4">
    <name type="scientific">Mucilaginibacter mali</name>
    <dbReference type="NCBI Taxonomy" id="2740462"/>
    <lineage>
        <taxon>Bacteria</taxon>
        <taxon>Pseudomonadati</taxon>
        <taxon>Bacteroidota</taxon>
        <taxon>Sphingobacteriia</taxon>
        <taxon>Sphingobacteriales</taxon>
        <taxon>Sphingobacteriaceae</taxon>
        <taxon>Mucilaginibacter</taxon>
    </lineage>
</organism>
<gene>
    <name evidence="3" type="ORF">HQ865_04880</name>
</gene>
<dbReference type="Gene3D" id="3.40.30.10">
    <property type="entry name" value="Glutaredoxin"/>
    <property type="match status" value="1"/>
</dbReference>
<keyword evidence="1" id="KW-1133">Transmembrane helix</keyword>
<evidence type="ECO:0000256" key="1">
    <source>
        <dbReference type="SAM" id="Phobius"/>
    </source>
</evidence>
<sequence>MIYFQKIEKAIASNNYYVLLLAIIVFSVSGVITAILGHKFNIAFCIPVYCLLVWYILFLRKTKKMRLTAVLIISIPVLITLLPIHILSFKATLISLPSLFAYFVGMGFGFLLFNARAQYRVALVGLILLLTVYTSTLGFDLWLNKHNFGTWSSHVNEIVPVNVKFKDNAGIEYRIADHQNQILVLDFWNTACGVCFRKFPILAEKIKAYSSRDKVQFYTVNSPLSRDTIGEASATLKEFKYNFNQLGVSNIKAAKSMGVMFYPTVLIIYKGRIIYRGEIENIDPVLEKLL</sequence>
<feature type="domain" description="Alkyl hydroperoxide reductase subunit C/ Thiol specific antioxidant" evidence="2">
    <location>
        <begin position="162"/>
        <end position="274"/>
    </location>
</feature>
<dbReference type="KEGG" id="mmab:HQ865_04880"/>
<evidence type="ECO:0000259" key="2">
    <source>
        <dbReference type="Pfam" id="PF00578"/>
    </source>
</evidence>
<evidence type="ECO:0000313" key="3">
    <source>
        <dbReference type="EMBL" id="QKJ29115.1"/>
    </source>
</evidence>
<dbReference type="PANTHER" id="PTHR42852:SF17">
    <property type="entry name" value="THIOREDOXIN-LIKE PROTEIN HI_1115"/>
    <property type="match status" value="1"/>
</dbReference>
<feature type="transmembrane region" description="Helical" evidence="1">
    <location>
        <begin position="67"/>
        <end position="87"/>
    </location>
</feature>
<name>A0A7D4TTK5_9SPHI</name>
<feature type="transmembrane region" description="Helical" evidence="1">
    <location>
        <begin position="41"/>
        <end position="60"/>
    </location>
</feature>